<feature type="compositionally biased region" description="Basic residues" evidence="1">
    <location>
        <begin position="228"/>
        <end position="241"/>
    </location>
</feature>
<dbReference type="Proteomes" id="UP000596661">
    <property type="component" value="Chromosome 6"/>
</dbReference>
<evidence type="ECO:0000313" key="2">
    <source>
        <dbReference type="EnsemblPlants" id="cds.evm.model.06.1237"/>
    </source>
</evidence>
<sequence length="487" mass="55060">MLFNPFNSPAVGSNEMIVWEIQTVDFERGLPSFRRLVWHRLSATGESTSTSVEGFSAWSWSHISNGAHLPLRAYFVKLMAKIGIDSFQLIPSSYKLLGGWYVFCKMNKLEVPSSEEIFYFYSVKANPMRTNKKKLDFFRQDKHPNSYCPIRHTNRTHDLRLPSQSIKTAEVVNKVAQYGAFNEEQLRVEEWITTELLRRSSIIENFQNIDPVNLRGKRQAPKEEKGKGKVKYRASRIRKPRPASTSSSLDVWEIAPPIKASFTALGSLALVGGQGENSYRHSGDVQSISYFEGANLEGNSMGGGSDFQHFDRYERPGIALGRIPPLDFSFPMRPAVLSHKVLTKMDETTLTLNKHNEREQFILQKRSNRLSVVKTVEITEGIRQPSPSGSILDLVEVTQNLVHRVGREVAPFATKMLEQVGTSMSELTFEKWAVSSSHDSYTLSVVAKQHATRVEQDKTQATQDVKDAQDACTAKLMVMEKELSAKY</sequence>
<dbReference type="EnsemblPlants" id="evm.model.06.1237">
    <property type="protein sequence ID" value="cds.evm.model.06.1237"/>
    <property type="gene ID" value="evm.TU.06.1237"/>
</dbReference>
<name>A0A803PTM6_CANSA</name>
<feature type="region of interest" description="Disordered" evidence="1">
    <location>
        <begin position="217"/>
        <end position="244"/>
    </location>
</feature>
<reference evidence="2" key="2">
    <citation type="submission" date="2021-03" db="UniProtKB">
        <authorList>
            <consortium name="EnsemblPlants"/>
        </authorList>
    </citation>
    <scope>IDENTIFICATION</scope>
</reference>
<reference evidence="2" key="1">
    <citation type="submission" date="2018-11" db="EMBL/GenBank/DDBJ databases">
        <authorList>
            <person name="Grassa J C."/>
        </authorList>
    </citation>
    <scope>NUCLEOTIDE SEQUENCE [LARGE SCALE GENOMIC DNA]</scope>
</reference>
<organism evidence="2 3">
    <name type="scientific">Cannabis sativa</name>
    <name type="common">Hemp</name>
    <name type="synonym">Marijuana</name>
    <dbReference type="NCBI Taxonomy" id="3483"/>
    <lineage>
        <taxon>Eukaryota</taxon>
        <taxon>Viridiplantae</taxon>
        <taxon>Streptophyta</taxon>
        <taxon>Embryophyta</taxon>
        <taxon>Tracheophyta</taxon>
        <taxon>Spermatophyta</taxon>
        <taxon>Magnoliopsida</taxon>
        <taxon>eudicotyledons</taxon>
        <taxon>Gunneridae</taxon>
        <taxon>Pentapetalae</taxon>
        <taxon>rosids</taxon>
        <taxon>fabids</taxon>
        <taxon>Rosales</taxon>
        <taxon>Cannabaceae</taxon>
        <taxon>Cannabis</taxon>
    </lineage>
</organism>
<evidence type="ECO:0000313" key="3">
    <source>
        <dbReference type="Proteomes" id="UP000596661"/>
    </source>
</evidence>
<dbReference type="EMBL" id="UZAU01000598">
    <property type="status" value="NOT_ANNOTATED_CDS"/>
    <property type="molecule type" value="Genomic_DNA"/>
</dbReference>
<keyword evidence="3" id="KW-1185">Reference proteome</keyword>
<dbReference type="AlphaFoldDB" id="A0A803PTM6"/>
<evidence type="ECO:0000256" key="1">
    <source>
        <dbReference type="SAM" id="MobiDB-lite"/>
    </source>
</evidence>
<protein>
    <submittedName>
        <fullName evidence="2">Uncharacterized protein</fullName>
    </submittedName>
</protein>
<proteinExistence type="predicted"/>
<accession>A0A803PTM6</accession>
<dbReference type="Gramene" id="evm.model.06.1237">
    <property type="protein sequence ID" value="cds.evm.model.06.1237"/>
    <property type="gene ID" value="evm.TU.06.1237"/>
</dbReference>